<evidence type="ECO:0000313" key="2">
    <source>
        <dbReference type="Proteomes" id="UP001386955"/>
    </source>
</evidence>
<sequence length="128" mass="14619">MNHGMICTVEDIEMNSVPMGSDHEIAASRFITLLHSIPFEGVGTDNYQPIWQTASDVPFFQDHGVVLHISCRTSSQNKNLKYMPWNTFSIYQNITECLCRGGLVEVNELSNIFIPVWLARNTRETEIR</sequence>
<keyword evidence="2" id="KW-1185">Reference proteome</keyword>
<proteinExistence type="predicted"/>
<accession>A0AAN9S9X9</accession>
<name>A0AAN9S9X9_PSOTE</name>
<dbReference type="Proteomes" id="UP001386955">
    <property type="component" value="Unassembled WGS sequence"/>
</dbReference>
<protein>
    <submittedName>
        <fullName evidence="1">Uncharacterized protein</fullName>
    </submittedName>
</protein>
<evidence type="ECO:0000313" key="1">
    <source>
        <dbReference type="EMBL" id="KAK7392006.1"/>
    </source>
</evidence>
<gene>
    <name evidence="1" type="ORF">VNO78_20432</name>
</gene>
<organism evidence="1 2">
    <name type="scientific">Psophocarpus tetragonolobus</name>
    <name type="common">Winged bean</name>
    <name type="synonym">Dolichos tetragonolobus</name>
    <dbReference type="NCBI Taxonomy" id="3891"/>
    <lineage>
        <taxon>Eukaryota</taxon>
        <taxon>Viridiplantae</taxon>
        <taxon>Streptophyta</taxon>
        <taxon>Embryophyta</taxon>
        <taxon>Tracheophyta</taxon>
        <taxon>Spermatophyta</taxon>
        <taxon>Magnoliopsida</taxon>
        <taxon>eudicotyledons</taxon>
        <taxon>Gunneridae</taxon>
        <taxon>Pentapetalae</taxon>
        <taxon>rosids</taxon>
        <taxon>fabids</taxon>
        <taxon>Fabales</taxon>
        <taxon>Fabaceae</taxon>
        <taxon>Papilionoideae</taxon>
        <taxon>50 kb inversion clade</taxon>
        <taxon>NPAAA clade</taxon>
        <taxon>indigoferoid/millettioid clade</taxon>
        <taxon>Phaseoleae</taxon>
        <taxon>Psophocarpus</taxon>
    </lineage>
</organism>
<comment type="caution">
    <text evidence="1">The sequence shown here is derived from an EMBL/GenBank/DDBJ whole genome shotgun (WGS) entry which is preliminary data.</text>
</comment>
<dbReference type="EMBL" id="JAYMYS010000005">
    <property type="protein sequence ID" value="KAK7392006.1"/>
    <property type="molecule type" value="Genomic_DNA"/>
</dbReference>
<reference evidence="1 2" key="1">
    <citation type="submission" date="2024-01" db="EMBL/GenBank/DDBJ databases">
        <title>The genomes of 5 underutilized Papilionoideae crops provide insights into root nodulation and disease resistanc.</title>
        <authorList>
            <person name="Jiang F."/>
        </authorList>
    </citation>
    <scope>NUCLEOTIDE SEQUENCE [LARGE SCALE GENOMIC DNA]</scope>
    <source>
        <strain evidence="1">DUOXIRENSHENG_FW03</strain>
        <tissue evidence="1">Leaves</tissue>
    </source>
</reference>
<dbReference type="AlphaFoldDB" id="A0AAN9S9X9"/>